<name>A0ABQ9XP05_9EUKA</name>
<keyword evidence="2" id="KW-1185">Reference proteome</keyword>
<sequence length="86" mass="9686">MKILEKLMWTSSAKIRVALTKEDLSLSFTEAVESPNETSDEFQPTEKSINFGKCEIDRETPFVDEIRPDFCEAAAHEHSPATIIPS</sequence>
<comment type="caution">
    <text evidence="1">The sequence shown here is derived from an EMBL/GenBank/DDBJ whole genome shotgun (WGS) entry which is preliminary data.</text>
</comment>
<dbReference type="EMBL" id="JARBJD010000082">
    <property type="protein sequence ID" value="KAK2954148.1"/>
    <property type="molecule type" value="Genomic_DNA"/>
</dbReference>
<reference evidence="1 2" key="1">
    <citation type="journal article" date="2022" name="bioRxiv">
        <title>Genomics of Preaxostyla Flagellates Illuminates Evolutionary Transitions and the Path Towards Mitochondrial Loss.</title>
        <authorList>
            <person name="Novak L.V.F."/>
            <person name="Treitli S.C."/>
            <person name="Pyrih J."/>
            <person name="Halakuc P."/>
            <person name="Pipaliya S.V."/>
            <person name="Vacek V."/>
            <person name="Brzon O."/>
            <person name="Soukal P."/>
            <person name="Eme L."/>
            <person name="Dacks J.B."/>
            <person name="Karnkowska A."/>
            <person name="Elias M."/>
            <person name="Hampl V."/>
        </authorList>
    </citation>
    <scope>NUCLEOTIDE SEQUENCE [LARGE SCALE GENOMIC DNA]</scope>
    <source>
        <strain evidence="1">NAU3</strain>
        <tissue evidence="1">Gut</tissue>
    </source>
</reference>
<gene>
    <name evidence="1" type="ORF">BLNAU_10965</name>
</gene>
<accession>A0ABQ9XP05</accession>
<proteinExistence type="predicted"/>
<dbReference type="Proteomes" id="UP001281761">
    <property type="component" value="Unassembled WGS sequence"/>
</dbReference>
<organism evidence="1 2">
    <name type="scientific">Blattamonas nauphoetae</name>
    <dbReference type="NCBI Taxonomy" id="2049346"/>
    <lineage>
        <taxon>Eukaryota</taxon>
        <taxon>Metamonada</taxon>
        <taxon>Preaxostyla</taxon>
        <taxon>Oxymonadida</taxon>
        <taxon>Blattamonas</taxon>
    </lineage>
</organism>
<evidence type="ECO:0000313" key="1">
    <source>
        <dbReference type="EMBL" id="KAK2954148.1"/>
    </source>
</evidence>
<protein>
    <submittedName>
        <fullName evidence="1">Uncharacterized protein</fullName>
    </submittedName>
</protein>
<evidence type="ECO:0000313" key="2">
    <source>
        <dbReference type="Proteomes" id="UP001281761"/>
    </source>
</evidence>